<dbReference type="PANTHER" id="PTHR33121:SF78">
    <property type="entry name" value="CYCLIC DI-GMP PHOSPHODIESTERASE PDEH"/>
    <property type="match status" value="1"/>
</dbReference>
<name>A0A0H5LZE0_YERIN</name>
<dbReference type="GO" id="GO:0071111">
    <property type="term" value="F:cyclic-guanylate-specific phosphodiesterase activity"/>
    <property type="evidence" value="ECO:0007669"/>
    <property type="project" value="UniProtKB-EC"/>
</dbReference>
<evidence type="ECO:0000259" key="1">
    <source>
        <dbReference type="PROSITE" id="PS50883"/>
    </source>
</evidence>
<evidence type="ECO:0000313" key="2">
    <source>
        <dbReference type="EMBL" id="CRY56543.1"/>
    </source>
</evidence>
<reference evidence="3" key="1">
    <citation type="submission" date="2015-03" db="EMBL/GenBank/DDBJ databases">
        <authorList>
            <consortium name="Pathogen Informatics"/>
        </authorList>
    </citation>
    <scope>NUCLEOTIDE SEQUENCE [LARGE SCALE GENOMIC DNA]</scope>
    <source>
        <strain evidence="3">R148</strain>
    </source>
</reference>
<dbReference type="PANTHER" id="PTHR33121">
    <property type="entry name" value="CYCLIC DI-GMP PHOSPHODIESTERASE PDEF"/>
    <property type="match status" value="1"/>
</dbReference>
<organism evidence="2 3">
    <name type="scientific">Yersinia intermedia</name>
    <dbReference type="NCBI Taxonomy" id="631"/>
    <lineage>
        <taxon>Bacteria</taxon>
        <taxon>Pseudomonadati</taxon>
        <taxon>Pseudomonadota</taxon>
        <taxon>Gammaproteobacteria</taxon>
        <taxon>Enterobacterales</taxon>
        <taxon>Yersiniaceae</taxon>
        <taxon>Yersinia</taxon>
    </lineage>
</organism>
<dbReference type="Gene3D" id="3.20.20.450">
    <property type="entry name" value="EAL domain"/>
    <property type="match status" value="1"/>
</dbReference>
<accession>A0A0H5LZE0</accession>
<sequence>MTLQLVNPPPLVVKFNQVTYIVHSVFQPIYDLEGRLLAVELLSRFYQQNNIQQILQPAHFFRHAHTATKRRVTAHQLAILHGCLPWLAEHHIVASINIDRMQAQDILSNPPAYRLLKILAPWVRLEINECFLLLGGKVSDDPLLMALSQCSPLWLDDFGSGGANFSMLFSGLFEVVKLDHDIFDVFMAGESGRIFMPALLNLIQEHCFGLIIEGVATTEVQRQVQHWPVLGLQGFLWPTLSLDELDELRQPHPKLL</sequence>
<dbReference type="SMART" id="SM00052">
    <property type="entry name" value="EAL"/>
    <property type="match status" value="1"/>
</dbReference>
<protein>
    <submittedName>
        <fullName evidence="2">Cyclic diguanylate phosphodiesterase domain-containing protein</fullName>
        <ecNumber evidence="2">3.1.4.52</ecNumber>
    </submittedName>
</protein>
<dbReference type="InterPro" id="IPR035919">
    <property type="entry name" value="EAL_sf"/>
</dbReference>
<evidence type="ECO:0000313" key="3">
    <source>
        <dbReference type="Proteomes" id="UP000043316"/>
    </source>
</evidence>
<dbReference type="Pfam" id="PF00563">
    <property type="entry name" value="EAL"/>
    <property type="match status" value="1"/>
</dbReference>
<dbReference type="PROSITE" id="PS50883">
    <property type="entry name" value="EAL"/>
    <property type="match status" value="1"/>
</dbReference>
<gene>
    <name evidence="2" type="primary">yhjH_3</name>
    <name evidence="2" type="ORF">ERS008476_03587</name>
</gene>
<dbReference type="InterPro" id="IPR050706">
    <property type="entry name" value="Cyclic-di-GMP_PDE-like"/>
</dbReference>
<feature type="domain" description="EAL" evidence="1">
    <location>
        <begin position="2"/>
        <end position="254"/>
    </location>
</feature>
<dbReference type="RefSeq" id="WP_019211705.1">
    <property type="nucleotide sequence ID" value="NZ_CWJI01000014.1"/>
</dbReference>
<dbReference type="SUPFAM" id="SSF141868">
    <property type="entry name" value="EAL domain-like"/>
    <property type="match status" value="1"/>
</dbReference>
<dbReference type="EMBL" id="CWJI01000014">
    <property type="protein sequence ID" value="CRY56543.1"/>
    <property type="molecule type" value="Genomic_DNA"/>
</dbReference>
<dbReference type="GeneID" id="61816360"/>
<dbReference type="EC" id="3.1.4.52" evidence="2"/>
<dbReference type="Proteomes" id="UP000043316">
    <property type="component" value="Unassembled WGS sequence"/>
</dbReference>
<dbReference type="InterPro" id="IPR001633">
    <property type="entry name" value="EAL_dom"/>
</dbReference>
<dbReference type="AlphaFoldDB" id="A0A0H5LZE0"/>
<proteinExistence type="predicted"/>
<keyword evidence="2" id="KW-0378">Hydrolase</keyword>